<proteinExistence type="predicted"/>
<gene>
    <name evidence="1" type="ORF">Cgig2_024900</name>
</gene>
<dbReference type="InterPro" id="IPR029069">
    <property type="entry name" value="HotDog_dom_sf"/>
</dbReference>
<dbReference type="AlphaFoldDB" id="A0A9Q1KE33"/>
<dbReference type="Gene3D" id="3.10.129.10">
    <property type="entry name" value="Hotdog Thioesterase"/>
    <property type="match status" value="1"/>
</dbReference>
<dbReference type="GO" id="GO:0047617">
    <property type="term" value="F:fatty acyl-CoA hydrolase activity"/>
    <property type="evidence" value="ECO:0007669"/>
    <property type="project" value="InterPro"/>
</dbReference>
<protein>
    <recommendedName>
        <fullName evidence="3">Thioesterase domain-containing protein</fullName>
    </recommendedName>
</protein>
<keyword evidence="2" id="KW-1185">Reference proteome</keyword>
<dbReference type="PANTHER" id="PTHR21660">
    <property type="entry name" value="THIOESTERASE SUPERFAMILY MEMBER-RELATED"/>
    <property type="match status" value="1"/>
</dbReference>
<name>A0A9Q1KE33_9CARY</name>
<evidence type="ECO:0008006" key="3">
    <source>
        <dbReference type="Google" id="ProtNLM"/>
    </source>
</evidence>
<comment type="caution">
    <text evidence="1">The sequence shown here is derived from an EMBL/GenBank/DDBJ whole genome shotgun (WGS) entry which is preliminary data.</text>
</comment>
<dbReference type="InterPro" id="IPR039298">
    <property type="entry name" value="ACOT13"/>
</dbReference>
<reference evidence="1" key="1">
    <citation type="submission" date="2022-04" db="EMBL/GenBank/DDBJ databases">
        <title>Carnegiea gigantea Genome sequencing and assembly v2.</title>
        <authorList>
            <person name="Copetti D."/>
            <person name="Sanderson M.J."/>
            <person name="Burquez A."/>
            <person name="Wojciechowski M.F."/>
        </authorList>
    </citation>
    <scope>NUCLEOTIDE SEQUENCE</scope>
    <source>
        <strain evidence="1">SGP5-SGP5p</strain>
        <tissue evidence="1">Aerial part</tissue>
    </source>
</reference>
<sequence length="158" mass="18467">MEFERIKKYLQKEEEEEEDDEHTKLDQLPFRFFDPFIISTIQVDLIEPDRVFCSFKIPPRLVVRFLSLFLCLDSSFNFSHTHVGILSIQRTKNALRVKIDPSRKSPRTVYTEEIEIEAKKVRVGKAIAVVSVEFRKKATGKIIAQGRHTKYLPVKSNL</sequence>
<dbReference type="Proteomes" id="UP001153076">
    <property type="component" value="Unassembled WGS sequence"/>
</dbReference>
<evidence type="ECO:0000313" key="1">
    <source>
        <dbReference type="EMBL" id="KAJ8441171.1"/>
    </source>
</evidence>
<dbReference type="EMBL" id="JAKOGI010000174">
    <property type="protein sequence ID" value="KAJ8441171.1"/>
    <property type="molecule type" value="Genomic_DNA"/>
</dbReference>
<organism evidence="1 2">
    <name type="scientific">Carnegiea gigantea</name>
    <dbReference type="NCBI Taxonomy" id="171969"/>
    <lineage>
        <taxon>Eukaryota</taxon>
        <taxon>Viridiplantae</taxon>
        <taxon>Streptophyta</taxon>
        <taxon>Embryophyta</taxon>
        <taxon>Tracheophyta</taxon>
        <taxon>Spermatophyta</taxon>
        <taxon>Magnoliopsida</taxon>
        <taxon>eudicotyledons</taxon>
        <taxon>Gunneridae</taxon>
        <taxon>Pentapetalae</taxon>
        <taxon>Caryophyllales</taxon>
        <taxon>Cactineae</taxon>
        <taxon>Cactaceae</taxon>
        <taxon>Cactoideae</taxon>
        <taxon>Echinocereeae</taxon>
        <taxon>Carnegiea</taxon>
    </lineage>
</organism>
<evidence type="ECO:0000313" key="2">
    <source>
        <dbReference type="Proteomes" id="UP001153076"/>
    </source>
</evidence>
<dbReference type="OrthoDB" id="46529at2759"/>
<accession>A0A9Q1KE33</accession>
<dbReference type="PANTHER" id="PTHR21660:SF47">
    <property type="entry name" value="F19P19.27 PROTEIN"/>
    <property type="match status" value="1"/>
</dbReference>
<dbReference type="SUPFAM" id="SSF54637">
    <property type="entry name" value="Thioesterase/thiol ester dehydrase-isomerase"/>
    <property type="match status" value="1"/>
</dbReference>